<feature type="transmembrane region" description="Helical" evidence="6">
    <location>
        <begin position="70"/>
        <end position="89"/>
    </location>
</feature>
<evidence type="ECO:0000256" key="4">
    <source>
        <dbReference type="ARBA" id="ARBA00022989"/>
    </source>
</evidence>
<feature type="domain" description="EamA" evidence="7">
    <location>
        <begin position="9"/>
        <end position="144"/>
    </location>
</feature>
<feature type="transmembrane region" description="Helical" evidence="6">
    <location>
        <begin position="128"/>
        <end position="144"/>
    </location>
</feature>
<feature type="transmembrane region" description="Helical" evidence="6">
    <location>
        <begin position="187"/>
        <end position="211"/>
    </location>
</feature>
<dbReference type="AlphaFoldDB" id="A0A6F8YSV5"/>
<gene>
    <name evidence="8" type="ORF">Psuf_065070</name>
</gene>
<dbReference type="InterPro" id="IPR000620">
    <property type="entry name" value="EamA_dom"/>
</dbReference>
<sequence>MPQADRSGSGAALVMAGAVLWGTTGTAQALASYTGSPLPLGLARLAVASVVFAGILALRRAPGWRVPAGRRAVAVVLLGALCVAAYQPAFFHGVQRTGVGVGTLTAIGSAPIFAGLGALLAGHRPGRMWWASTATVLAGLWLLLRGDGSLRFDAAGVAACLTAGAAYAAYTAASGWLLLAGVPPTAVLAYLFTGGAALLMVASPVANAAWFADPDHLYLALYLGIAATALPYLLWVAGLRSVRTSTVATLSLTEPLTAALLGWLVLSEPVTATGLAGAGLVLGGLAVTTWSVRNTGTSP</sequence>
<evidence type="ECO:0000313" key="8">
    <source>
        <dbReference type="EMBL" id="BCB89194.1"/>
    </source>
</evidence>
<feature type="transmembrane region" description="Helical" evidence="6">
    <location>
        <begin position="39"/>
        <end position="58"/>
    </location>
</feature>
<evidence type="ECO:0000256" key="1">
    <source>
        <dbReference type="ARBA" id="ARBA00004141"/>
    </source>
</evidence>
<organism evidence="8 9">
    <name type="scientific">Phytohabitans suffuscus</name>
    <dbReference type="NCBI Taxonomy" id="624315"/>
    <lineage>
        <taxon>Bacteria</taxon>
        <taxon>Bacillati</taxon>
        <taxon>Actinomycetota</taxon>
        <taxon>Actinomycetes</taxon>
        <taxon>Micromonosporales</taxon>
        <taxon>Micromonosporaceae</taxon>
    </lineage>
</organism>
<dbReference type="KEGG" id="psuu:Psuf_065070"/>
<dbReference type="SUPFAM" id="SSF103481">
    <property type="entry name" value="Multidrug resistance efflux transporter EmrE"/>
    <property type="match status" value="2"/>
</dbReference>
<reference evidence="8 9" key="1">
    <citation type="submission" date="2020-03" db="EMBL/GenBank/DDBJ databases">
        <title>Whole genome shotgun sequence of Phytohabitans suffuscus NBRC 105367.</title>
        <authorList>
            <person name="Komaki H."/>
            <person name="Tamura T."/>
        </authorList>
    </citation>
    <scope>NUCLEOTIDE SEQUENCE [LARGE SCALE GENOMIC DNA]</scope>
    <source>
        <strain evidence="8 9">NBRC 105367</strain>
    </source>
</reference>
<comment type="subcellular location">
    <subcellularLocation>
        <location evidence="1">Membrane</location>
        <topology evidence="1">Multi-pass membrane protein</topology>
    </subcellularLocation>
</comment>
<dbReference type="GO" id="GO:0016020">
    <property type="term" value="C:membrane"/>
    <property type="evidence" value="ECO:0007669"/>
    <property type="project" value="UniProtKB-SubCell"/>
</dbReference>
<keyword evidence="9" id="KW-1185">Reference proteome</keyword>
<evidence type="ECO:0000256" key="3">
    <source>
        <dbReference type="ARBA" id="ARBA00022692"/>
    </source>
</evidence>
<proteinExistence type="inferred from homology"/>
<feature type="transmembrane region" description="Helical" evidence="6">
    <location>
        <begin position="272"/>
        <end position="292"/>
    </location>
</feature>
<feature type="transmembrane region" description="Helical" evidence="6">
    <location>
        <begin position="156"/>
        <end position="180"/>
    </location>
</feature>
<feature type="transmembrane region" description="Helical" evidence="6">
    <location>
        <begin position="101"/>
        <end position="121"/>
    </location>
</feature>
<reference evidence="8 9" key="2">
    <citation type="submission" date="2020-03" db="EMBL/GenBank/DDBJ databases">
        <authorList>
            <person name="Ichikawa N."/>
            <person name="Kimura A."/>
            <person name="Kitahashi Y."/>
            <person name="Uohara A."/>
        </authorList>
    </citation>
    <scope>NUCLEOTIDE SEQUENCE [LARGE SCALE GENOMIC DNA]</scope>
    <source>
        <strain evidence="8 9">NBRC 105367</strain>
    </source>
</reference>
<evidence type="ECO:0000259" key="7">
    <source>
        <dbReference type="Pfam" id="PF00892"/>
    </source>
</evidence>
<comment type="similarity">
    <text evidence="2">Belongs to the EamA transporter family.</text>
</comment>
<dbReference type="EMBL" id="AP022871">
    <property type="protein sequence ID" value="BCB89194.1"/>
    <property type="molecule type" value="Genomic_DNA"/>
</dbReference>
<dbReference type="RefSeq" id="WP_173161039.1">
    <property type="nucleotide sequence ID" value="NZ_AP022871.1"/>
</dbReference>
<accession>A0A6F8YSV5</accession>
<dbReference type="InterPro" id="IPR037185">
    <property type="entry name" value="EmrE-like"/>
</dbReference>
<feature type="transmembrane region" description="Helical" evidence="6">
    <location>
        <begin position="217"/>
        <end position="235"/>
    </location>
</feature>
<keyword evidence="3 6" id="KW-0812">Transmembrane</keyword>
<evidence type="ECO:0000256" key="2">
    <source>
        <dbReference type="ARBA" id="ARBA00007362"/>
    </source>
</evidence>
<evidence type="ECO:0000256" key="5">
    <source>
        <dbReference type="ARBA" id="ARBA00023136"/>
    </source>
</evidence>
<evidence type="ECO:0000313" key="9">
    <source>
        <dbReference type="Proteomes" id="UP000503011"/>
    </source>
</evidence>
<keyword evidence="4 6" id="KW-1133">Transmembrane helix</keyword>
<dbReference type="InterPro" id="IPR050638">
    <property type="entry name" value="AA-Vitamin_Transporters"/>
</dbReference>
<feature type="transmembrane region" description="Helical" evidence="6">
    <location>
        <begin position="247"/>
        <end position="266"/>
    </location>
</feature>
<dbReference type="Proteomes" id="UP000503011">
    <property type="component" value="Chromosome"/>
</dbReference>
<feature type="domain" description="EamA" evidence="7">
    <location>
        <begin position="156"/>
        <end position="289"/>
    </location>
</feature>
<protein>
    <submittedName>
        <fullName evidence="8">Transporter</fullName>
    </submittedName>
</protein>
<dbReference type="Pfam" id="PF00892">
    <property type="entry name" value="EamA"/>
    <property type="match status" value="2"/>
</dbReference>
<evidence type="ECO:0000256" key="6">
    <source>
        <dbReference type="SAM" id="Phobius"/>
    </source>
</evidence>
<dbReference type="PANTHER" id="PTHR32322:SF2">
    <property type="entry name" value="EAMA DOMAIN-CONTAINING PROTEIN"/>
    <property type="match status" value="1"/>
</dbReference>
<dbReference type="PANTHER" id="PTHR32322">
    <property type="entry name" value="INNER MEMBRANE TRANSPORTER"/>
    <property type="match status" value="1"/>
</dbReference>
<name>A0A6F8YSV5_9ACTN</name>
<keyword evidence="5 6" id="KW-0472">Membrane</keyword>